<keyword evidence="3" id="KW-1185">Reference proteome</keyword>
<dbReference type="AlphaFoldDB" id="X6MJJ9"/>
<dbReference type="EMBL" id="ASPP01020494">
    <property type="protein sequence ID" value="ETO13622.1"/>
    <property type="molecule type" value="Genomic_DNA"/>
</dbReference>
<evidence type="ECO:0000313" key="2">
    <source>
        <dbReference type="EMBL" id="ETO13622.1"/>
    </source>
</evidence>
<organism evidence="2 3">
    <name type="scientific">Reticulomyxa filosa</name>
    <dbReference type="NCBI Taxonomy" id="46433"/>
    <lineage>
        <taxon>Eukaryota</taxon>
        <taxon>Sar</taxon>
        <taxon>Rhizaria</taxon>
        <taxon>Retaria</taxon>
        <taxon>Foraminifera</taxon>
        <taxon>Monothalamids</taxon>
        <taxon>Reticulomyxidae</taxon>
        <taxon>Reticulomyxa</taxon>
    </lineage>
</organism>
<accession>X6MJJ9</accession>
<evidence type="ECO:0000313" key="3">
    <source>
        <dbReference type="Proteomes" id="UP000023152"/>
    </source>
</evidence>
<feature type="region of interest" description="Disordered" evidence="1">
    <location>
        <begin position="179"/>
        <end position="199"/>
    </location>
</feature>
<protein>
    <submittedName>
        <fullName evidence="2">Uncharacterized protein</fullName>
    </submittedName>
</protein>
<feature type="compositionally biased region" description="Low complexity" evidence="1">
    <location>
        <begin position="102"/>
        <end position="113"/>
    </location>
</feature>
<gene>
    <name evidence="2" type="ORF">RFI_23745</name>
</gene>
<dbReference type="Proteomes" id="UP000023152">
    <property type="component" value="Unassembled WGS sequence"/>
</dbReference>
<comment type="caution">
    <text evidence="2">The sequence shown here is derived from an EMBL/GenBank/DDBJ whole genome shotgun (WGS) entry which is preliminary data.</text>
</comment>
<sequence length="214" mass="24675">MKVGKQTSRLEKKDESKREETSATHMLSKSRGGILNLMKEMWSNNRIKRKNGKHKDGEDANLESTQRLKSRTPVREFENDQDVRKRITRTKDVRKEQSHAQNITNNDSDNNDTLDYNQVIERRGNKVVPTTAPTTATKIVREEKDSPYNHDHNRTYSATQQVFITDKVKTPSAMISLDHSSQNRPLQHPKSQRRASLQEPLLVCTHPNSNSLFV</sequence>
<feature type="compositionally biased region" description="Basic and acidic residues" evidence="1">
    <location>
        <begin position="8"/>
        <end position="22"/>
    </location>
</feature>
<proteinExistence type="predicted"/>
<reference evidence="2 3" key="1">
    <citation type="journal article" date="2013" name="Curr. Biol.">
        <title>The Genome of the Foraminiferan Reticulomyxa filosa.</title>
        <authorList>
            <person name="Glockner G."/>
            <person name="Hulsmann N."/>
            <person name="Schleicher M."/>
            <person name="Noegel A.A."/>
            <person name="Eichinger L."/>
            <person name="Gallinger C."/>
            <person name="Pawlowski J."/>
            <person name="Sierra R."/>
            <person name="Euteneuer U."/>
            <person name="Pillet L."/>
            <person name="Moustafa A."/>
            <person name="Platzer M."/>
            <person name="Groth M."/>
            <person name="Szafranski K."/>
            <person name="Schliwa M."/>
        </authorList>
    </citation>
    <scope>NUCLEOTIDE SEQUENCE [LARGE SCALE GENOMIC DNA]</scope>
</reference>
<feature type="non-terminal residue" evidence="2">
    <location>
        <position position="214"/>
    </location>
</feature>
<evidence type="ECO:0000256" key="1">
    <source>
        <dbReference type="SAM" id="MobiDB-lite"/>
    </source>
</evidence>
<feature type="compositionally biased region" description="Basic and acidic residues" evidence="1">
    <location>
        <begin position="73"/>
        <end position="98"/>
    </location>
</feature>
<name>X6MJJ9_RETFI</name>
<feature type="region of interest" description="Disordered" evidence="1">
    <location>
        <begin position="1"/>
        <end position="113"/>
    </location>
</feature>